<dbReference type="PROSITE" id="PS50937">
    <property type="entry name" value="HTH_MERR_2"/>
    <property type="match status" value="1"/>
</dbReference>
<dbReference type="Gene3D" id="1.10.1660.10">
    <property type="match status" value="1"/>
</dbReference>
<dbReference type="SMART" id="SM00422">
    <property type="entry name" value="HTH_MERR"/>
    <property type="match status" value="1"/>
</dbReference>
<dbReference type="KEGG" id="wco:G7084_00770"/>
<dbReference type="AlphaFoldDB" id="A0A6G8AYM6"/>
<keyword evidence="3" id="KW-1185">Reference proteome</keyword>
<evidence type="ECO:0000259" key="1">
    <source>
        <dbReference type="PROSITE" id="PS50937"/>
    </source>
</evidence>
<proteinExistence type="predicted"/>
<dbReference type="SUPFAM" id="SSF46955">
    <property type="entry name" value="Putative DNA-binding domain"/>
    <property type="match status" value="1"/>
</dbReference>
<dbReference type="CDD" id="cd01105">
    <property type="entry name" value="HTH_GlnR-like"/>
    <property type="match status" value="1"/>
</dbReference>
<sequence length="156" mass="18317">MKYLFKKEYLKFGFNMSQYVFRIGEIESMSGISARQLRYWESKGIIEPLERPDEQSGRVYPFKMFMKIMMIKTFLDQGNTLKNAVMHVDETQRFMRATHNILASAVHGLVYEDDTVFIDLGDFDAEGRQRLLAYQENSGEDEKVSYRLVDKADLEE</sequence>
<dbReference type="EMBL" id="CP049888">
    <property type="protein sequence ID" value="QIL49983.1"/>
    <property type="molecule type" value="Genomic_DNA"/>
</dbReference>
<name>A0A6G8AYM6_9LACO</name>
<feature type="domain" description="HTH merR-type" evidence="1">
    <location>
        <begin position="20"/>
        <end position="53"/>
    </location>
</feature>
<accession>A0A6G8AYM6</accession>
<dbReference type="RefSeq" id="WP_166009143.1">
    <property type="nucleotide sequence ID" value="NZ_CP049888.1"/>
</dbReference>
<dbReference type="InterPro" id="IPR009061">
    <property type="entry name" value="DNA-bd_dom_put_sf"/>
</dbReference>
<dbReference type="GO" id="GO:0003677">
    <property type="term" value="F:DNA binding"/>
    <property type="evidence" value="ECO:0007669"/>
    <property type="project" value="InterPro"/>
</dbReference>
<evidence type="ECO:0000313" key="3">
    <source>
        <dbReference type="Proteomes" id="UP000500741"/>
    </source>
</evidence>
<dbReference type="Pfam" id="PF13411">
    <property type="entry name" value="MerR_1"/>
    <property type="match status" value="1"/>
</dbReference>
<evidence type="ECO:0000313" key="2">
    <source>
        <dbReference type="EMBL" id="QIL49983.1"/>
    </source>
</evidence>
<reference evidence="2 3" key="1">
    <citation type="submission" date="2020-03" db="EMBL/GenBank/DDBJ databases">
        <title>Weissella sp. nov., isolated from Cybister lewisianus.</title>
        <authorList>
            <person name="Hyun D.-W."/>
            <person name="Bae J.-W."/>
        </authorList>
    </citation>
    <scope>NUCLEOTIDE SEQUENCE [LARGE SCALE GENOMIC DNA]</scope>
    <source>
        <strain evidence="2 3">HDW19</strain>
    </source>
</reference>
<dbReference type="Proteomes" id="UP000500741">
    <property type="component" value="Chromosome"/>
</dbReference>
<dbReference type="GO" id="GO:0006355">
    <property type="term" value="P:regulation of DNA-templated transcription"/>
    <property type="evidence" value="ECO:0007669"/>
    <property type="project" value="InterPro"/>
</dbReference>
<protein>
    <submittedName>
        <fullName evidence="2">MerR family transcriptional regulator</fullName>
    </submittedName>
</protein>
<organism evidence="2 3">
    <name type="scientific">Weissella coleopterorum</name>
    <dbReference type="NCBI Taxonomy" id="2714949"/>
    <lineage>
        <taxon>Bacteria</taxon>
        <taxon>Bacillati</taxon>
        <taxon>Bacillota</taxon>
        <taxon>Bacilli</taxon>
        <taxon>Lactobacillales</taxon>
        <taxon>Lactobacillaceae</taxon>
        <taxon>Weissella</taxon>
    </lineage>
</organism>
<dbReference type="InterPro" id="IPR000551">
    <property type="entry name" value="MerR-type_HTH_dom"/>
</dbReference>
<gene>
    <name evidence="2" type="ORF">G7084_00770</name>
</gene>